<dbReference type="AlphaFoldDB" id="A0A2N3UBS0"/>
<proteinExistence type="predicted"/>
<dbReference type="InterPro" id="IPR050932">
    <property type="entry name" value="TM2D1-3-like"/>
</dbReference>
<organism evidence="7 8">
    <name type="scientific">Pontibacter ramchanderi</name>
    <dbReference type="NCBI Taxonomy" id="1179743"/>
    <lineage>
        <taxon>Bacteria</taxon>
        <taxon>Pseudomonadati</taxon>
        <taxon>Bacteroidota</taxon>
        <taxon>Cytophagia</taxon>
        <taxon>Cytophagales</taxon>
        <taxon>Hymenobacteraceae</taxon>
        <taxon>Pontibacter</taxon>
    </lineage>
</organism>
<name>A0A2N3UBS0_9BACT</name>
<dbReference type="RefSeq" id="WP_101444134.1">
    <property type="nucleotide sequence ID" value="NZ_PJMU01000002.1"/>
</dbReference>
<dbReference type="OrthoDB" id="9816361at2"/>
<comment type="subcellular location">
    <subcellularLocation>
        <location evidence="1">Membrane</location>
        <topology evidence="1">Multi-pass membrane protein</topology>
    </subcellularLocation>
</comment>
<evidence type="ECO:0000256" key="4">
    <source>
        <dbReference type="ARBA" id="ARBA00023136"/>
    </source>
</evidence>
<keyword evidence="8" id="KW-1185">Reference proteome</keyword>
<comment type="caution">
    <text evidence="7">The sequence shown here is derived from an EMBL/GenBank/DDBJ whole genome shotgun (WGS) entry which is preliminary data.</text>
</comment>
<evidence type="ECO:0000256" key="2">
    <source>
        <dbReference type="ARBA" id="ARBA00022692"/>
    </source>
</evidence>
<evidence type="ECO:0000256" key="3">
    <source>
        <dbReference type="ARBA" id="ARBA00022989"/>
    </source>
</evidence>
<dbReference type="Pfam" id="PF05154">
    <property type="entry name" value="TM2"/>
    <property type="match status" value="1"/>
</dbReference>
<protein>
    <submittedName>
        <fullName evidence="7">TM2 domain-containing protein</fullName>
    </submittedName>
</protein>
<evidence type="ECO:0000313" key="7">
    <source>
        <dbReference type="EMBL" id="PKV66807.1"/>
    </source>
</evidence>
<sequence length="126" mass="14138">MANVFNLMPELEPDEMAYVQGLLNSMSEYEAQQFTSVYRARRREPMLVLITAALGFFGVAGVHRFVLGHIGMGLLYLFTAGLCFIGTIIDLINYKRLAFEYNIKEAQQAHAIVMSQTGNYGGTNNY</sequence>
<evidence type="ECO:0000313" key="8">
    <source>
        <dbReference type="Proteomes" id="UP000233782"/>
    </source>
</evidence>
<accession>A0A2N3UBS0</accession>
<keyword evidence="3 5" id="KW-1133">Transmembrane helix</keyword>
<dbReference type="EMBL" id="PJMU01000002">
    <property type="protein sequence ID" value="PKV66807.1"/>
    <property type="molecule type" value="Genomic_DNA"/>
</dbReference>
<keyword evidence="4 5" id="KW-0472">Membrane</keyword>
<dbReference type="InterPro" id="IPR007829">
    <property type="entry name" value="TM2"/>
</dbReference>
<dbReference type="Proteomes" id="UP000233782">
    <property type="component" value="Unassembled WGS sequence"/>
</dbReference>
<evidence type="ECO:0000259" key="6">
    <source>
        <dbReference type="Pfam" id="PF05154"/>
    </source>
</evidence>
<dbReference type="PANTHER" id="PTHR21016:SF25">
    <property type="entry name" value="TM2 DOMAIN-CONTAINING PROTEIN DDB_G0277895-RELATED"/>
    <property type="match status" value="1"/>
</dbReference>
<dbReference type="GO" id="GO:0016020">
    <property type="term" value="C:membrane"/>
    <property type="evidence" value="ECO:0007669"/>
    <property type="project" value="UniProtKB-SubCell"/>
</dbReference>
<evidence type="ECO:0000256" key="5">
    <source>
        <dbReference type="SAM" id="Phobius"/>
    </source>
</evidence>
<feature type="transmembrane region" description="Helical" evidence="5">
    <location>
        <begin position="46"/>
        <end position="67"/>
    </location>
</feature>
<evidence type="ECO:0000256" key="1">
    <source>
        <dbReference type="ARBA" id="ARBA00004141"/>
    </source>
</evidence>
<reference evidence="7 8" key="1">
    <citation type="submission" date="2017-12" db="EMBL/GenBank/DDBJ databases">
        <title>Genomic Encyclopedia of Type Strains, Phase III (KMG-III): the genomes of soil and plant-associated and newly described type strains.</title>
        <authorList>
            <person name="Whitman W."/>
        </authorList>
    </citation>
    <scope>NUCLEOTIDE SEQUENCE [LARGE SCALE GENOMIC DNA]</scope>
    <source>
        <strain evidence="7 8">LP43</strain>
    </source>
</reference>
<feature type="domain" description="TM2" evidence="6">
    <location>
        <begin position="49"/>
        <end position="92"/>
    </location>
</feature>
<gene>
    <name evidence="7" type="ORF">BD749_1941</name>
</gene>
<feature type="transmembrane region" description="Helical" evidence="5">
    <location>
        <begin position="73"/>
        <end position="94"/>
    </location>
</feature>
<keyword evidence="2 5" id="KW-0812">Transmembrane</keyword>
<dbReference type="PANTHER" id="PTHR21016">
    <property type="entry name" value="BETA-AMYLOID BINDING PROTEIN-RELATED"/>
    <property type="match status" value="1"/>
</dbReference>